<evidence type="ECO:0000256" key="1">
    <source>
        <dbReference type="ARBA" id="ARBA00022553"/>
    </source>
</evidence>
<feature type="domain" description="Response regulatory" evidence="5">
    <location>
        <begin position="592"/>
        <end position="716"/>
    </location>
</feature>
<feature type="compositionally biased region" description="Basic and acidic residues" evidence="3">
    <location>
        <begin position="483"/>
        <end position="494"/>
    </location>
</feature>
<evidence type="ECO:0000313" key="7">
    <source>
        <dbReference type="Proteomes" id="UP001295684"/>
    </source>
</evidence>
<dbReference type="Pfam" id="PF00072">
    <property type="entry name" value="Response_reg"/>
    <property type="match status" value="1"/>
</dbReference>
<dbReference type="SMART" id="SM00387">
    <property type="entry name" value="HATPase_c"/>
    <property type="match status" value="1"/>
</dbReference>
<dbReference type="PROSITE" id="PS50110">
    <property type="entry name" value="RESPONSE_REGULATORY"/>
    <property type="match status" value="1"/>
</dbReference>
<reference evidence="6" key="1">
    <citation type="submission" date="2023-07" db="EMBL/GenBank/DDBJ databases">
        <authorList>
            <consortium name="AG Swart"/>
            <person name="Singh M."/>
            <person name="Singh A."/>
            <person name="Seah K."/>
            <person name="Emmerich C."/>
        </authorList>
    </citation>
    <scope>NUCLEOTIDE SEQUENCE</scope>
    <source>
        <strain evidence="6">DP1</strain>
    </source>
</reference>
<dbReference type="InterPro" id="IPR036890">
    <property type="entry name" value="HATPase_C_sf"/>
</dbReference>
<dbReference type="Proteomes" id="UP001295684">
    <property type="component" value="Unassembled WGS sequence"/>
</dbReference>
<dbReference type="PANTHER" id="PTHR43719">
    <property type="entry name" value="TWO-COMPONENT HISTIDINE KINASE"/>
    <property type="match status" value="1"/>
</dbReference>
<dbReference type="InterPro" id="IPR003594">
    <property type="entry name" value="HATPase_dom"/>
</dbReference>
<dbReference type="Pfam" id="PF02518">
    <property type="entry name" value="HATPase_c"/>
    <property type="match status" value="1"/>
</dbReference>
<dbReference type="PANTHER" id="PTHR43719:SF28">
    <property type="entry name" value="PEROXIDE STRESS-ACTIVATED HISTIDINE KINASE MAK1-RELATED"/>
    <property type="match status" value="1"/>
</dbReference>
<comment type="caution">
    <text evidence="6">The sequence shown here is derived from an EMBL/GenBank/DDBJ whole genome shotgun (WGS) entry which is preliminary data.</text>
</comment>
<dbReference type="Gene3D" id="1.10.287.130">
    <property type="match status" value="1"/>
</dbReference>
<dbReference type="AlphaFoldDB" id="A0AAD2D833"/>
<feature type="region of interest" description="Disordered" evidence="3">
    <location>
        <begin position="483"/>
        <end position="503"/>
    </location>
</feature>
<dbReference type="Gene3D" id="3.30.565.10">
    <property type="entry name" value="Histidine kinase-like ATPase, C-terminal domain"/>
    <property type="match status" value="1"/>
</dbReference>
<dbReference type="CDD" id="cd00082">
    <property type="entry name" value="HisKA"/>
    <property type="match status" value="1"/>
</dbReference>
<evidence type="ECO:0000313" key="6">
    <source>
        <dbReference type="EMBL" id="CAI2384799.1"/>
    </source>
</evidence>
<gene>
    <name evidence="6" type="ORF">ECRASSUSDP1_LOCUS26334</name>
</gene>
<dbReference type="InterPro" id="IPR050956">
    <property type="entry name" value="2C_system_His_kinase"/>
</dbReference>
<dbReference type="GO" id="GO:0000155">
    <property type="term" value="F:phosphorelay sensor kinase activity"/>
    <property type="evidence" value="ECO:0007669"/>
    <property type="project" value="InterPro"/>
</dbReference>
<feature type="domain" description="Histidine kinase" evidence="4">
    <location>
        <begin position="1"/>
        <end position="242"/>
    </location>
</feature>
<proteinExistence type="predicted"/>
<dbReference type="InterPro" id="IPR011006">
    <property type="entry name" value="CheY-like_superfamily"/>
</dbReference>
<dbReference type="InterPro" id="IPR036097">
    <property type="entry name" value="HisK_dim/P_sf"/>
</dbReference>
<name>A0AAD2D833_EUPCR</name>
<evidence type="ECO:0000256" key="3">
    <source>
        <dbReference type="SAM" id="MobiDB-lite"/>
    </source>
</evidence>
<dbReference type="CDD" id="cd17546">
    <property type="entry name" value="REC_hyHK_CKI1_RcsC-like"/>
    <property type="match status" value="1"/>
</dbReference>
<dbReference type="SUPFAM" id="SSF52172">
    <property type="entry name" value="CheY-like"/>
    <property type="match status" value="1"/>
</dbReference>
<dbReference type="SUPFAM" id="SSF55874">
    <property type="entry name" value="ATPase domain of HSP90 chaperone/DNA topoisomerase II/histidine kinase"/>
    <property type="match status" value="1"/>
</dbReference>
<accession>A0AAD2D833</accession>
<dbReference type="EMBL" id="CAMPGE010027143">
    <property type="protein sequence ID" value="CAI2384799.1"/>
    <property type="molecule type" value="Genomic_DNA"/>
</dbReference>
<dbReference type="InterPro" id="IPR001789">
    <property type="entry name" value="Sig_transdc_resp-reg_receiver"/>
</dbReference>
<feature type="modified residue" description="4-aspartylphosphate" evidence="2">
    <location>
        <position position="648"/>
    </location>
</feature>
<keyword evidence="1 2" id="KW-0597">Phosphoprotein</keyword>
<dbReference type="InterPro" id="IPR003661">
    <property type="entry name" value="HisK_dim/P_dom"/>
</dbReference>
<dbReference type="InterPro" id="IPR005467">
    <property type="entry name" value="His_kinase_dom"/>
</dbReference>
<protein>
    <submittedName>
        <fullName evidence="6">Uncharacterized protein</fullName>
    </submittedName>
</protein>
<dbReference type="SMART" id="SM00448">
    <property type="entry name" value="REC"/>
    <property type="match status" value="1"/>
</dbReference>
<dbReference type="Gene3D" id="3.40.50.2300">
    <property type="match status" value="1"/>
</dbReference>
<keyword evidence="7" id="KW-1185">Reference proteome</keyword>
<evidence type="ECO:0000256" key="2">
    <source>
        <dbReference type="PROSITE-ProRule" id="PRU00169"/>
    </source>
</evidence>
<evidence type="ECO:0000259" key="4">
    <source>
        <dbReference type="PROSITE" id="PS50109"/>
    </source>
</evidence>
<sequence length="726" mass="83261">MSHELRSPVNHINGILDILKSYIDDEKCLKFINIAMSSTEMLMSKISDILDFSLLETNTCELNPIAFNIRNMLLHIEDILNLQFDHKMIVFNTYVHERVPTLVYYDYKRLKQILINLTYNALKYTKKGFVSVTIDCKPIEGKQLSFTSKLSKGENQCELIFSVADSGCGIEKKKKNQFQLFSSLNIKNTDIKNHSDMIKSSDLMGIGLAFCHKMLKKMDSELQLSSIKNIGSTFSFRLIANYQNYSEDPRSAREMLSDKMIPHKISEKGTPQNNYGPTLNVGPFPSLYQNSSTLKTKRSSSVFQNELLSNSKLICQRMTLKPIDEQIENQARSCLKDRRRKGNLHIENNSQTAGHEVQCIPDQFKFCQINSPGWYLKNIVNCNESIKDFNQKVSIFDKQQHFNERKESFNISEAFLDEKFSFPSKINPIPTFLNSVREGRSHNNEYDAKFFSNRMPLESSVELERTPNRAMIEESKEIEINQLELRSKSSEPDKSPQNFNPSKFRRGTKYLSCMSSGTVLGIKTPKNRNNDAMNPKIIRRHPLKSIKSAFKKSGDDRSSHYSKNIRHMHSNQLYSDTEKISKLIHTECGCPQILVVDDQIINRMILGEFGLRFGVISDEAENGQIAVQMYSKSCQRKCCGPYKIILMDLNMPVMDGIRATSKIMTVKTVCQKPKVIAVSAFCSKEEMEKCDKVGMCDFKPKPIDSECYKDLLIEHLSKAQVIKREI</sequence>
<organism evidence="6 7">
    <name type="scientific">Euplotes crassus</name>
    <dbReference type="NCBI Taxonomy" id="5936"/>
    <lineage>
        <taxon>Eukaryota</taxon>
        <taxon>Sar</taxon>
        <taxon>Alveolata</taxon>
        <taxon>Ciliophora</taxon>
        <taxon>Intramacronucleata</taxon>
        <taxon>Spirotrichea</taxon>
        <taxon>Hypotrichia</taxon>
        <taxon>Euplotida</taxon>
        <taxon>Euplotidae</taxon>
        <taxon>Moneuplotes</taxon>
    </lineage>
</organism>
<dbReference type="Pfam" id="PF00512">
    <property type="entry name" value="HisKA"/>
    <property type="match status" value="1"/>
</dbReference>
<evidence type="ECO:0000259" key="5">
    <source>
        <dbReference type="PROSITE" id="PS50110"/>
    </source>
</evidence>
<dbReference type="SUPFAM" id="SSF47384">
    <property type="entry name" value="Homodimeric domain of signal transducing histidine kinase"/>
    <property type="match status" value="1"/>
</dbReference>
<dbReference type="PROSITE" id="PS50109">
    <property type="entry name" value="HIS_KIN"/>
    <property type="match status" value="1"/>
</dbReference>